<keyword evidence="1" id="KW-0472">Membrane</keyword>
<dbReference type="RefSeq" id="WP_086845017.1">
    <property type="nucleotide sequence ID" value="NZ_BAAASE010000003.1"/>
</dbReference>
<protein>
    <submittedName>
        <fullName evidence="2">DUF4260 family protein</fullName>
    </submittedName>
</protein>
<accession>A0ABP5VAZ2</accession>
<dbReference type="InterPro" id="IPR025356">
    <property type="entry name" value="DUF4260"/>
</dbReference>
<dbReference type="EMBL" id="BAAASE010000003">
    <property type="protein sequence ID" value="GAA2396578.1"/>
    <property type="molecule type" value="Genomic_DNA"/>
</dbReference>
<proteinExistence type="predicted"/>
<keyword evidence="1" id="KW-1133">Transmembrane helix</keyword>
<dbReference type="Pfam" id="PF14079">
    <property type="entry name" value="DUF4260"/>
    <property type="match status" value="1"/>
</dbReference>
<evidence type="ECO:0000313" key="3">
    <source>
        <dbReference type="Proteomes" id="UP001499986"/>
    </source>
</evidence>
<keyword evidence="1" id="KW-0812">Transmembrane</keyword>
<gene>
    <name evidence="2" type="ORF">GCM10010255_30350</name>
</gene>
<keyword evidence="3" id="KW-1185">Reference proteome</keyword>
<dbReference type="Proteomes" id="UP001499986">
    <property type="component" value="Unassembled WGS sequence"/>
</dbReference>
<evidence type="ECO:0000256" key="1">
    <source>
        <dbReference type="SAM" id="Phobius"/>
    </source>
</evidence>
<feature type="transmembrane region" description="Helical" evidence="1">
    <location>
        <begin position="44"/>
        <end position="66"/>
    </location>
</feature>
<reference evidence="3" key="1">
    <citation type="journal article" date="2019" name="Int. J. Syst. Evol. Microbiol.">
        <title>The Global Catalogue of Microorganisms (GCM) 10K type strain sequencing project: providing services to taxonomists for standard genome sequencing and annotation.</title>
        <authorList>
            <consortium name="The Broad Institute Genomics Platform"/>
            <consortium name="The Broad Institute Genome Sequencing Center for Infectious Disease"/>
            <person name="Wu L."/>
            <person name="Ma J."/>
        </authorList>
    </citation>
    <scope>NUCLEOTIDE SEQUENCE [LARGE SCALE GENOMIC DNA]</scope>
    <source>
        <strain evidence="3">JCM 4358</strain>
    </source>
</reference>
<comment type="caution">
    <text evidence="2">The sequence shown here is derived from an EMBL/GenBank/DDBJ whole genome shotgun (WGS) entry which is preliminary data.</text>
</comment>
<sequence length="138" mass="14771">MTSPTLRGATRSSTSGPVRVAWALLGAFLLVWVVFEMIKHAGWVIPLGVLGFIAPDLSFFVGASGAHQHGQLPRGTVGPYNLVHRPIGPLLWMTVTALLADGPGDNAAPFTFGLAWLLHIAMDRALGYGLRTADGWQR</sequence>
<feature type="transmembrane region" description="Helical" evidence="1">
    <location>
        <begin position="20"/>
        <end position="38"/>
    </location>
</feature>
<name>A0ABP5VAZ2_9ACTN</name>
<evidence type="ECO:0000313" key="2">
    <source>
        <dbReference type="EMBL" id="GAA2396578.1"/>
    </source>
</evidence>
<organism evidence="2 3">
    <name type="scientific">Streptomyces coeruleofuscus</name>
    <dbReference type="NCBI Taxonomy" id="66879"/>
    <lineage>
        <taxon>Bacteria</taxon>
        <taxon>Bacillati</taxon>
        <taxon>Actinomycetota</taxon>
        <taxon>Actinomycetes</taxon>
        <taxon>Kitasatosporales</taxon>
        <taxon>Streptomycetaceae</taxon>
        <taxon>Streptomyces</taxon>
    </lineage>
</organism>